<dbReference type="Pfam" id="PF00400">
    <property type="entry name" value="WD40"/>
    <property type="match status" value="2"/>
</dbReference>
<dbReference type="VEuPathDB" id="GiardiaDB:GMRT_11515"/>
<dbReference type="OrthoDB" id="24670at2759"/>
<proteinExistence type="predicted"/>
<dbReference type="PANTHER" id="PTHR19919">
    <property type="entry name" value="WD REPEAT CONTAINING PROTEIN"/>
    <property type="match status" value="1"/>
</dbReference>
<dbReference type="InterPro" id="IPR045159">
    <property type="entry name" value="DCAF7-like"/>
</dbReference>
<dbReference type="PROSITE" id="PS50082">
    <property type="entry name" value="WD_REPEATS_2"/>
    <property type="match status" value="1"/>
</dbReference>
<gene>
    <name evidence="4" type="ORF">GMRT_11515</name>
</gene>
<dbReference type="Proteomes" id="UP000315496">
    <property type="component" value="Chromosome 4"/>
</dbReference>
<keyword evidence="2" id="KW-0677">Repeat</keyword>
<dbReference type="Gene3D" id="2.130.10.10">
    <property type="entry name" value="YVTN repeat-like/Quinoprotein amine dehydrogenase"/>
    <property type="match status" value="1"/>
</dbReference>
<dbReference type="SUPFAM" id="SSF50978">
    <property type="entry name" value="WD40 repeat-like"/>
    <property type="match status" value="1"/>
</dbReference>
<evidence type="ECO:0000256" key="1">
    <source>
        <dbReference type="ARBA" id="ARBA00022574"/>
    </source>
</evidence>
<accession>A0A4Z1SNG2</accession>
<dbReference type="InterPro" id="IPR015943">
    <property type="entry name" value="WD40/YVTN_repeat-like_dom_sf"/>
</dbReference>
<name>A0A4Z1SNG2_GIAMU</name>
<evidence type="ECO:0000256" key="2">
    <source>
        <dbReference type="ARBA" id="ARBA00022737"/>
    </source>
</evidence>
<dbReference type="EMBL" id="VDLU01000004">
    <property type="protein sequence ID" value="TNJ27312.1"/>
    <property type="molecule type" value="Genomic_DNA"/>
</dbReference>
<sequence>MANRCLSYSSPLPLFGLSWSCRSEDVLKLAVSSVASSYPNELTILRLDQERRTLERVASTEFVYPLSKVQFLPSMDTANPDLIATCSDSLRLFECDPRSGELHTRCRLSVPCKPAPLTSLDWCAHSLNIIMTAGYDTTVTLWDIYKQEIDIRFVAQEKTVTDCCFSMRDPNIFLTSGAEGSIRCYDRRRMHVANEVYSTDRPILRAHFRPSDTNSISCIQNESPDIVFLDLRNSTQPVCALKGHQGPVNGFSWGRDMHGSYLVSVAEDHQALIWEHREDKYISIMSYTAPEAIASVDWSWSGCDWIALTFKDCVQVLHV</sequence>
<dbReference type="InterPro" id="IPR036322">
    <property type="entry name" value="WD40_repeat_dom_sf"/>
</dbReference>
<dbReference type="AlphaFoldDB" id="A0A4Z1SNG2"/>
<evidence type="ECO:0000313" key="5">
    <source>
        <dbReference type="Proteomes" id="UP000315496"/>
    </source>
</evidence>
<evidence type="ECO:0000313" key="4">
    <source>
        <dbReference type="EMBL" id="TNJ27312.1"/>
    </source>
</evidence>
<feature type="repeat" description="WD" evidence="3">
    <location>
        <begin position="241"/>
        <end position="284"/>
    </location>
</feature>
<comment type="caution">
    <text evidence="4">The sequence shown here is derived from an EMBL/GenBank/DDBJ whole genome shotgun (WGS) entry which is preliminary data.</text>
</comment>
<organism evidence="4 5">
    <name type="scientific">Giardia muris</name>
    <dbReference type="NCBI Taxonomy" id="5742"/>
    <lineage>
        <taxon>Eukaryota</taxon>
        <taxon>Metamonada</taxon>
        <taxon>Diplomonadida</taxon>
        <taxon>Hexamitidae</taxon>
        <taxon>Giardiinae</taxon>
        <taxon>Giardia</taxon>
    </lineage>
</organism>
<protein>
    <submittedName>
        <fullName evidence="4">WD40 repeat protein</fullName>
    </submittedName>
</protein>
<keyword evidence="1 3" id="KW-0853">WD repeat</keyword>
<keyword evidence="5" id="KW-1185">Reference proteome</keyword>
<dbReference type="InterPro" id="IPR001680">
    <property type="entry name" value="WD40_rpt"/>
</dbReference>
<dbReference type="PROSITE" id="PS50294">
    <property type="entry name" value="WD_REPEATS_REGION"/>
    <property type="match status" value="1"/>
</dbReference>
<evidence type="ECO:0000256" key="3">
    <source>
        <dbReference type="PROSITE-ProRule" id="PRU00221"/>
    </source>
</evidence>
<dbReference type="SMART" id="SM00320">
    <property type="entry name" value="WD40"/>
    <property type="match status" value="3"/>
</dbReference>
<reference evidence="4 5" key="1">
    <citation type="submission" date="2019-05" db="EMBL/GenBank/DDBJ databases">
        <title>The compact genome of Giardia muris reveals important steps in the evolution of intestinal protozoan parasites.</title>
        <authorList>
            <person name="Xu F."/>
            <person name="Jimenez-Gonzalez A."/>
            <person name="Einarsson E."/>
            <person name="Astvaldsson A."/>
            <person name="Peirasmaki D."/>
            <person name="Eckmann L."/>
            <person name="Andersson J.O."/>
            <person name="Svard S.G."/>
            <person name="Jerlstrom-Hultqvist J."/>
        </authorList>
    </citation>
    <scope>NUCLEOTIDE SEQUENCE [LARGE SCALE GENOMIC DNA]</scope>
    <source>
        <strain evidence="4 5">Roberts-Thomson</strain>
    </source>
</reference>